<reference evidence="14 15" key="1">
    <citation type="submission" date="2017-08" db="EMBL/GenBank/DDBJ databases">
        <title>Infants hospitalized years apart are colonized by the same room-sourced microbial strains.</title>
        <authorList>
            <person name="Brooks B."/>
            <person name="Olm M.R."/>
            <person name="Firek B.A."/>
            <person name="Baker R."/>
            <person name="Thomas B.C."/>
            <person name="Morowitz M.J."/>
            <person name="Banfield J.F."/>
        </authorList>
    </citation>
    <scope>NUCLEOTIDE SEQUENCE [LARGE SCALE GENOMIC DNA]</scope>
    <source>
        <strain evidence="14">S2_005_002_R2_29</strain>
    </source>
</reference>
<evidence type="ECO:0000256" key="9">
    <source>
        <dbReference type="ARBA" id="ARBA00073635"/>
    </source>
</evidence>
<gene>
    <name evidence="14" type="ORF">DI551_06960</name>
</gene>
<evidence type="ECO:0000259" key="13">
    <source>
        <dbReference type="Pfam" id="PF00899"/>
    </source>
</evidence>
<dbReference type="GO" id="GO:0008146">
    <property type="term" value="F:sulfotransferase activity"/>
    <property type="evidence" value="ECO:0007669"/>
    <property type="project" value="TreeGrafter"/>
</dbReference>
<dbReference type="GO" id="GO:0005524">
    <property type="term" value="F:ATP binding"/>
    <property type="evidence" value="ECO:0007669"/>
    <property type="project" value="UniProtKB-KW"/>
</dbReference>
<dbReference type="InterPro" id="IPR035985">
    <property type="entry name" value="Ubiquitin-activating_enz"/>
</dbReference>
<dbReference type="EMBL" id="QFQB01000044">
    <property type="protein sequence ID" value="PZQ45597.1"/>
    <property type="molecule type" value="Genomic_DNA"/>
</dbReference>
<dbReference type="GO" id="GO:0005829">
    <property type="term" value="C:cytosol"/>
    <property type="evidence" value="ECO:0007669"/>
    <property type="project" value="TreeGrafter"/>
</dbReference>
<comment type="function">
    <text evidence="6">Catalyzes the adenylation by ATP of the carboxyl group of the C-terminal glycine of sulfur carrier protein MoaD.</text>
</comment>
<evidence type="ECO:0000256" key="12">
    <source>
        <dbReference type="ARBA" id="ARBA00078531"/>
    </source>
</evidence>
<evidence type="ECO:0000256" key="11">
    <source>
        <dbReference type="ARBA" id="ARBA00075328"/>
    </source>
</evidence>
<evidence type="ECO:0000256" key="7">
    <source>
        <dbReference type="ARBA" id="ARBA00063809"/>
    </source>
</evidence>
<dbReference type="EC" id="2.7.7.80" evidence="8"/>
<dbReference type="NCBIfam" id="NF004281">
    <property type="entry name" value="PRK05690.1"/>
    <property type="match status" value="1"/>
</dbReference>
<evidence type="ECO:0000256" key="8">
    <source>
        <dbReference type="ARBA" id="ARBA00066884"/>
    </source>
</evidence>
<dbReference type="Gene3D" id="3.40.50.720">
    <property type="entry name" value="NAD(P)-binding Rossmann-like Domain"/>
    <property type="match status" value="1"/>
</dbReference>
<feature type="domain" description="THIF-type NAD/FAD binding fold" evidence="13">
    <location>
        <begin position="11"/>
        <end position="246"/>
    </location>
</feature>
<comment type="similarity">
    <text evidence="1">Belongs to the HesA/MoeB/ThiF family.</text>
</comment>
<dbReference type="GO" id="GO:0004792">
    <property type="term" value="F:thiosulfate-cyanide sulfurtransferase activity"/>
    <property type="evidence" value="ECO:0007669"/>
    <property type="project" value="TreeGrafter"/>
</dbReference>
<dbReference type="PANTHER" id="PTHR10953:SF102">
    <property type="entry name" value="ADENYLYLTRANSFERASE AND SULFURTRANSFERASE MOCS3"/>
    <property type="match status" value="1"/>
</dbReference>
<keyword evidence="4" id="KW-0067">ATP-binding</keyword>
<dbReference type="InterPro" id="IPR045886">
    <property type="entry name" value="ThiF/MoeB/HesA"/>
</dbReference>
<dbReference type="PANTHER" id="PTHR10953">
    <property type="entry name" value="UBIQUITIN-ACTIVATING ENZYME E1"/>
    <property type="match status" value="1"/>
</dbReference>
<evidence type="ECO:0000256" key="1">
    <source>
        <dbReference type="ARBA" id="ARBA00009919"/>
    </source>
</evidence>
<evidence type="ECO:0000313" key="15">
    <source>
        <dbReference type="Proteomes" id="UP000249417"/>
    </source>
</evidence>
<dbReference type="CDD" id="cd00757">
    <property type="entry name" value="ThiF_MoeB_HesA_family"/>
    <property type="match status" value="1"/>
</dbReference>
<evidence type="ECO:0000256" key="2">
    <source>
        <dbReference type="ARBA" id="ARBA00022679"/>
    </source>
</evidence>
<dbReference type="FunFam" id="3.40.50.720:FF:000033">
    <property type="entry name" value="Adenylyltransferase and sulfurtransferase MOCS3"/>
    <property type="match status" value="1"/>
</dbReference>
<dbReference type="Proteomes" id="UP000249417">
    <property type="component" value="Unassembled WGS sequence"/>
</dbReference>
<dbReference type="SUPFAM" id="SSF69572">
    <property type="entry name" value="Activating enzymes of the ubiquitin-like proteins"/>
    <property type="match status" value="1"/>
</dbReference>
<dbReference type="AlphaFoldDB" id="A0A2W5PLU4"/>
<name>A0A2W5PLU4_9BACT</name>
<evidence type="ECO:0000256" key="6">
    <source>
        <dbReference type="ARBA" id="ARBA00055169"/>
    </source>
</evidence>
<evidence type="ECO:0000256" key="5">
    <source>
        <dbReference type="ARBA" id="ARBA00052218"/>
    </source>
</evidence>
<dbReference type="GO" id="GO:0008641">
    <property type="term" value="F:ubiquitin-like modifier activating enzyme activity"/>
    <property type="evidence" value="ECO:0007669"/>
    <property type="project" value="InterPro"/>
</dbReference>
<keyword evidence="3" id="KW-0547">Nucleotide-binding</keyword>
<protein>
    <recommendedName>
        <fullName evidence="9">Molybdopterin-synthase adenylyltransferase</fullName>
        <ecNumber evidence="8">2.7.7.80</ecNumber>
    </recommendedName>
    <alternativeName>
        <fullName evidence="12">MoaD protein adenylase</fullName>
    </alternativeName>
    <alternativeName>
        <fullName evidence="10">Molybdopterin-converting factor subunit 1 adenylase</fullName>
    </alternativeName>
    <alternativeName>
        <fullName evidence="11">Sulfur carrier protein MoaD adenylyltransferase</fullName>
    </alternativeName>
</protein>
<keyword evidence="14" id="KW-0548">Nucleotidyltransferase</keyword>
<proteinExistence type="inferred from homology"/>
<dbReference type="GO" id="GO:0061605">
    <property type="term" value="F:molybdopterin-synthase adenylyltransferase activity"/>
    <property type="evidence" value="ECO:0007669"/>
    <property type="project" value="UniProtKB-EC"/>
</dbReference>
<comment type="subunit">
    <text evidence="7">Homodimer. Forms a stable heterotetrameric complex of 2 MoeB and 2 MoaD during adenylation of MoaD.</text>
</comment>
<evidence type="ECO:0000256" key="10">
    <source>
        <dbReference type="ARBA" id="ARBA00075110"/>
    </source>
</evidence>
<dbReference type="InterPro" id="IPR000594">
    <property type="entry name" value="ThiF_NAD_FAD-bd"/>
</dbReference>
<comment type="catalytic activity">
    <reaction evidence="5">
        <text>[molybdopterin-synthase sulfur-carrier protein]-C-terminal Gly-Gly + ATP + H(+) = [molybdopterin-synthase sulfur-carrier protein]-C-terminal Gly-Gly-AMP + diphosphate</text>
        <dbReference type="Rhea" id="RHEA:43616"/>
        <dbReference type="Rhea" id="RHEA-COMP:12159"/>
        <dbReference type="Rhea" id="RHEA-COMP:12202"/>
        <dbReference type="ChEBI" id="CHEBI:15378"/>
        <dbReference type="ChEBI" id="CHEBI:30616"/>
        <dbReference type="ChEBI" id="CHEBI:33019"/>
        <dbReference type="ChEBI" id="CHEBI:90618"/>
        <dbReference type="ChEBI" id="CHEBI:90778"/>
        <dbReference type="EC" id="2.7.7.80"/>
    </reaction>
</comment>
<evidence type="ECO:0000313" key="14">
    <source>
        <dbReference type="EMBL" id="PZQ45597.1"/>
    </source>
</evidence>
<organism evidence="14 15">
    <name type="scientific">Micavibrio aeruginosavorus</name>
    <dbReference type="NCBI Taxonomy" id="349221"/>
    <lineage>
        <taxon>Bacteria</taxon>
        <taxon>Pseudomonadati</taxon>
        <taxon>Bdellovibrionota</taxon>
        <taxon>Bdellovibrionia</taxon>
        <taxon>Bdellovibrionales</taxon>
        <taxon>Pseudobdellovibrionaceae</taxon>
        <taxon>Micavibrio</taxon>
    </lineage>
</organism>
<evidence type="ECO:0000256" key="4">
    <source>
        <dbReference type="ARBA" id="ARBA00022840"/>
    </source>
</evidence>
<accession>A0A2W5PLU4</accession>
<keyword evidence="2 14" id="KW-0808">Transferase</keyword>
<evidence type="ECO:0000256" key="3">
    <source>
        <dbReference type="ARBA" id="ARBA00022741"/>
    </source>
</evidence>
<sequence length="256" mass="28519">MVTAKEYVRFERQIELCGIGSEGQTRIFQSKILLVGAGGLGCPVSAYLVAAGVGQLTVMDDDLISVSNLQRQILYDTDQIKRSKVLSLKDRLEKLNPECKISAIEKRLNDDNAREFVKNHDIVIDGSDNFKTRYLLNEVCYQEKKPLISGAILQYDGQVYVFHASEKDNPCYRCLYPEEPTAFQVPSCTENAILGPVAGVIGTMMATETLKTITNVGSNLYQTVLLYSALDSTFRKVKYTKKANCQTCGAKVDLQY</sequence>
<comment type="caution">
    <text evidence="14">The sequence shown here is derived from an EMBL/GenBank/DDBJ whole genome shotgun (WGS) entry which is preliminary data.</text>
</comment>
<dbReference type="Pfam" id="PF00899">
    <property type="entry name" value="ThiF"/>
    <property type="match status" value="1"/>
</dbReference>